<feature type="transmembrane region" description="Helical" evidence="9">
    <location>
        <begin position="198"/>
        <end position="221"/>
    </location>
</feature>
<dbReference type="InterPro" id="IPR036249">
    <property type="entry name" value="Thioredoxin-like_sf"/>
</dbReference>
<evidence type="ECO:0008006" key="13">
    <source>
        <dbReference type="Google" id="ProtNLM"/>
    </source>
</evidence>
<feature type="chain" id="PRO_5020505249" description="Magnesium transporter protein 1" evidence="10">
    <location>
        <begin position="24"/>
        <end position="317"/>
    </location>
</feature>
<dbReference type="AlphaFoldDB" id="A0A4T0IK78"/>
<evidence type="ECO:0000256" key="8">
    <source>
        <dbReference type="ARBA" id="ARBA00023136"/>
    </source>
</evidence>
<evidence type="ECO:0000256" key="5">
    <source>
        <dbReference type="ARBA" id="ARBA00022729"/>
    </source>
</evidence>
<feature type="transmembrane region" description="Helical" evidence="9">
    <location>
        <begin position="253"/>
        <end position="273"/>
    </location>
</feature>
<evidence type="ECO:0000313" key="11">
    <source>
        <dbReference type="EMBL" id="TIB30300.1"/>
    </source>
</evidence>
<dbReference type="SUPFAM" id="SSF52833">
    <property type="entry name" value="Thioredoxin-like"/>
    <property type="match status" value="1"/>
</dbReference>
<evidence type="ECO:0000256" key="9">
    <source>
        <dbReference type="SAM" id="Phobius"/>
    </source>
</evidence>
<evidence type="ECO:0000256" key="6">
    <source>
        <dbReference type="ARBA" id="ARBA00022824"/>
    </source>
</evidence>
<evidence type="ECO:0000256" key="10">
    <source>
        <dbReference type="SAM" id="SignalP"/>
    </source>
</evidence>
<evidence type="ECO:0000256" key="2">
    <source>
        <dbReference type="ARBA" id="ARBA00004477"/>
    </source>
</evidence>
<evidence type="ECO:0000256" key="4">
    <source>
        <dbReference type="ARBA" id="ARBA00022692"/>
    </source>
</evidence>
<comment type="subcellular location">
    <subcellularLocation>
        <location evidence="2">Endoplasmic reticulum membrane</location>
        <topology evidence="2">Multi-pass membrane protein</topology>
    </subcellularLocation>
</comment>
<feature type="signal peptide" evidence="10">
    <location>
        <begin position="1"/>
        <end position="23"/>
    </location>
</feature>
<accession>A0A4T0IK78</accession>
<evidence type="ECO:0000313" key="12">
    <source>
        <dbReference type="Proteomes" id="UP000310689"/>
    </source>
</evidence>
<dbReference type="GO" id="GO:0008250">
    <property type="term" value="C:oligosaccharyltransferase complex"/>
    <property type="evidence" value="ECO:0007669"/>
    <property type="project" value="TreeGrafter"/>
</dbReference>
<proteinExistence type="inferred from homology"/>
<reference evidence="11 12" key="1">
    <citation type="submission" date="2019-03" db="EMBL/GenBank/DDBJ databases">
        <title>Sequencing 23 genomes of Wallemia ichthyophaga.</title>
        <authorList>
            <person name="Gostincar C."/>
        </authorList>
    </citation>
    <scope>NUCLEOTIDE SEQUENCE [LARGE SCALE GENOMIC DNA]</scope>
    <source>
        <strain evidence="11 12">EXF-6200</strain>
    </source>
</reference>
<dbReference type="PANTHER" id="PTHR12692:SF0">
    <property type="entry name" value="GH11935P"/>
    <property type="match status" value="1"/>
</dbReference>
<dbReference type="PANTHER" id="PTHR12692">
    <property type="entry name" value="DOLICHYL-DIPHOSPHOOLIGOSACCHARIDE--PROTEIN GLYCOSYLTRANSFERASE-RELATED"/>
    <property type="match status" value="1"/>
</dbReference>
<evidence type="ECO:0000256" key="1">
    <source>
        <dbReference type="ARBA" id="ARBA00002791"/>
    </source>
</evidence>
<dbReference type="Proteomes" id="UP000310689">
    <property type="component" value="Unassembled WGS sequence"/>
</dbReference>
<keyword evidence="4 9" id="KW-0812">Transmembrane</keyword>
<protein>
    <recommendedName>
        <fullName evidence="13">Magnesium transporter protein 1</fullName>
    </recommendedName>
</protein>
<dbReference type="Pfam" id="PF04756">
    <property type="entry name" value="OST3_OST6"/>
    <property type="match status" value="1"/>
</dbReference>
<keyword evidence="8 9" id="KW-0472">Membrane</keyword>
<comment type="similarity">
    <text evidence="3">Belongs to the OST3/OST6 family.</text>
</comment>
<keyword evidence="5 10" id="KW-0732">Signal</keyword>
<evidence type="ECO:0000256" key="3">
    <source>
        <dbReference type="ARBA" id="ARBA00009561"/>
    </source>
</evidence>
<dbReference type="Gene3D" id="3.40.30.10">
    <property type="entry name" value="Glutaredoxin"/>
    <property type="match status" value="1"/>
</dbReference>
<dbReference type="InterPro" id="IPR021149">
    <property type="entry name" value="OligosaccharylTrfase_OST3/OST6"/>
</dbReference>
<keyword evidence="7 9" id="KW-1133">Transmembrane helix</keyword>
<evidence type="ECO:0000256" key="7">
    <source>
        <dbReference type="ARBA" id="ARBA00022989"/>
    </source>
</evidence>
<name>A0A4T0IK78_WALIC</name>
<keyword evidence="6" id="KW-0256">Endoplasmic reticulum</keyword>
<gene>
    <name evidence="11" type="ORF">E3P86_03532</name>
</gene>
<comment type="function">
    <text evidence="1">Subunit of the oligosaccharyl transferase (OST) complex that catalyzes the initial transfer of a defined glycan (Glc(3)Man(9)GlcNAc(2) in eukaryotes) from the lipid carrier dolichol-pyrophosphate to an asparagine residue within an Asn-X-Ser/Thr consensus motif in nascent polypeptide chains, the first step in protein N-glycosylation. N-glycosylation occurs cotranslationally and the complex associates with the Sec61 complex at the channel-forming translocon complex that mediates protein translocation across the endoplasmic reticulum (ER). All subunits are required for a maximal enzyme activity.</text>
</comment>
<comment type="caution">
    <text evidence="11">The sequence shown here is derived from an EMBL/GenBank/DDBJ whole genome shotgun (WGS) entry which is preliminary data.</text>
</comment>
<sequence>MPFIFIAATIISTVTTIAPAISAISVIQHDAQNQAGVVKLDDLSYNELIRTPERDFGVAVVLTAMDERMKCTPCHKFAPEFHLLAKQAKGRRSTNKNSIVFASLDFMDGQRTFNDLGLNTAPSLFYHAPHELNGHLYDFNRNGFLAERLVAFLNTHSPTKFAFKRPVDHTSTVIALVLLTILAVFAKKNWNTLTKPFIFSKWSWCMLTLIIILTMTSGYMWNQIRKPPQMVMTKNGAQYFANGVTNQYRAETVIIGTIYALLASTIVILTISVTKIQNTGRQRAAAYLWTLILIVTFSVLVYIFKMKQPIYPFRLFV</sequence>
<dbReference type="EMBL" id="SPOI01000267">
    <property type="protein sequence ID" value="TIB30300.1"/>
    <property type="molecule type" value="Genomic_DNA"/>
</dbReference>
<organism evidence="11 12">
    <name type="scientific">Wallemia ichthyophaga</name>
    <dbReference type="NCBI Taxonomy" id="245174"/>
    <lineage>
        <taxon>Eukaryota</taxon>
        <taxon>Fungi</taxon>
        <taxon>Dikarya</taxon>
        <taxon>Basidiomycota</taxon>
        <taxon>Wallemiomycotina</taxon>
        <taxon>Wallemiomycetes</taxon>
        <taxon>Wallemiales</taxon>
        <taxon>Wallemiaceae</taxon>
        <taxon>Wallemia</taxon>
    </lineage>
</organism>
<dbReference type="GO" id="GO:0018279">
    <property type="term" value="P:protein N-linked glycosylation via asparagine"/>
    <property type="evidence" value="ECO:0007669"/>
    <property type="project" value="TreeGrafter"/>
</dbReference>
<feature type="transmembrane region" description="Helical" evidence="9">
    <location>
        <begin position="169"/>
        <end position="186"/>
    </location>
</feature>
<feature type="transmembrane region" description="Helical" evidence="9">
    <location>
        <begin position="285"/>
        <end position="304"/>
    </location>
</feature>